<evidence type="ECO:0000256" key="1">
    <source>
        <dbReference type="ARBA" id="ARBA00043985"/>
    </source>
</evidence>
<feature type="coiled-coil region" evidence="2">
    <location>
        <begin position="159"/>
        <end position="186"/>
    </location>
</feature>
<dbReference type="AlphaFoldDB" id="A0A7X0NHC6"/>
<dbReference type="GO" id="GO:0009271">
    <property type="term" value="P:phage shock"/>
    <property type="evidence" value="ECO:0007669"/>
    <property type="project" value="TreeGrafter"/>
</dbReference>
<accession>A0A7X0NHC6</accession>
<comment type="caution">
    <text evidence="3">The sequence shown here is derived from an EMBL/GenBank/DDBJ whole genome shotgun (WGS) entry which is preliminary data.</text>
</comment>
<dbReference type="Proteomes" id="UP000537141">
    <property type="component" value="Unassembled WGS sequence"/>
</dbReference>
<dbReference type="InterPro" id="IPR014319">
    <property type="entry name" value="Phageshock_PspA"/>
</dbReference>
<dbReference type="Pfam" id="PF04012">
    <property type="entry name" value="PspA_IM30"/>
    <property type="match status" value="1"/>
</dbReference>
<evidence type="ECO:0000313" key="4">
    <source>
        <dbReference type="Proteomes" id="UP000537141"/>
    </source>
</evidence>
<evidence type="ECO:0000256" key="2">
    <source>
        <dbReference type="SAM" id="Coils"/>
    </source>
</evidence>
<protein>
    <submittedName>
        <fullName evidence="3">Phage shock protein A</fullName>
    </submittedName>
</protein>
<dbReference type="PANTHER" id="PTHR31088:SF6">
    <property type="entry name" value="PHAGE SHOCK PROTEIN A"/>
    <property type="match status" value="1"/>
</dbReference>
<name>A0A7X0NHC6_9GAMM</name>
<keyword evidence="4" id="KW-1185">Reference proteome</keyword>
<comment type="similarity">
    <text evidence="1">Belongs to the PspA/Vipp/IM30 family.</text>
</comment>
<evidence type="ECO:0000313" key="3">
    <source>
        <dbReference type="EMBL" id="MBB6543457.1"/>
    </source>
</evidence>
<dbReference type="NCBIfam" id="TIGR02977">
    <property type="entry name" value="phageshock_pspA"/>
    <property type="match status" value="1"/>
</dbReference>
<sequence length="218" mass="25045">MFTRFTDIINANINSMLDKAEHPEKMIKLIITEMEETLVEVRSTAAKHIAEKKSLLRQIRVLETSAANWQEKAERAVSKARDDLAKAALAAKHKALSEIELLTAELQALEEFLMSVQDDGQSIQDKLTEAKRRQEALILRQQSAQVRLKVREQENVYNIDEAMNKFERYQQKIDRVEAELEAYDLTRNNDLDSQFKALEEDESVEKELAELKSKVANG</sequence>
<gene>
    <name evidence="3" type="ORF">HNQ55_001978</name>
</gene>
<dbReference type="PANTHER" id="PTHR31088">
    <property type="entry name" value="MEMBRANE-ASSOCIATED PROTEIN VIPP1, CHLOROPLASTIC"/>
    <property type="match status" value="1"/>
</dbReference>
<reference evidence="3 4" key="1">
    <citation type="submission" date="2020-08" db="EMBL/GenBank/DDBJ databases">
        <title>Genomic Encyclopedia of Type Strains, Phase IV (KMG-IV): sequencing the most valuable type-strain genomes for metagenomic binning, comparative biology and taxonomic classification.</title>
        <authorList>
            <person name="Goeker M."/>
        </authorList>
    </citation>
    <scope>NUCLEOTIDE SEQUENCE [LARGE SCALE GENOMIC DNA]</scope>
    <source>
        <strain evidence="3 4">DSM 26287</strain>
    </source>
</reference>
<dbReference type="RefSeq" id="WP_246454945.1">
    <property type="nucleotide sequence ID" value="NZ_AP027362.1"/>
</dbReference>
<feature type="coiled-coil region" evidence="2">
    <location>
        <begin position="52"/>
        <end position="119"/>
    </location>
</feature>
<dbReference type="GO" id="GO:0005829">
    <property type="term" value="C:cytosol"/>
    <property type="evidence" value="ECO:0007669"/>
    <property type="project" value="TreeGrafter"/>
</dbReference>
<proteinExistence type="inferred from homology"/>
<organism evidence="3 4">
    <name type="scientific">Thalassotalea piscium</name>
    <dbReference type="NCBI Taxonomy" id="1230533"/>
    <lineage>
        <taxon>Bacteria</taxon>
        <taxon>Pseudomonadati</taxon>
        <taxon>Pseudomonadota</taxon>
        <taxon>Gammaproteobacteria</taxon>
        <taxon>Alteromonadales</taxon>
        <taxon>Colwelliaceae</taxon>
        <taxon>Thalassotalea</taxon>
    </lineage>
</organism>
<dbReference type="InterPro" id="IPR007157">
    <property type="entry name" value="PspA_VIPP1"/>
</dbReference>
<keyword evidence="2" id="KW-0175">Coiled coil</keyword>
<dbReference type="EMBL" id="JACHHU010000014">
    <property type="protein sequence ID" value="MBB6543457.1"/>
    <property type="molecule type" value="Genomic_DNA"/>
</dbReference>